<reference evidence="10" key="1">
    <citation type="submission" date="2019-10" db="EMBL/GenBank/DDBJ databases">
        <authorList>
            <consortium name="Genoscope - CEA"/>
            <person name="William W."/>
        </authorList>
    </citation>
    <scope>NUCLEOTIDE SEQUENCE [LARGE SCALE GENOMIC DNA]</scope>
    <source>
        <strain evidence="10">BBR_PRJEB10992</strain>
    </source>
</reference>
<organism evidence="10 11">
    <name type="scientific">Planktothrix serta PCC 8927</name>
    <dbReference type="NCBI Taxonomy" id="671068"/>
    <lineage>
        <taxon>Bacteria</taxon>
        <taxon>Bacillati</taxon>
        <taxon>Cyanobacteriota</taxon>
        <taxon>Cyanophyceae</taxon>
        <taxon>Oscillatoriophycideae</taxon>
        <taxon>Oscillatoriales</taxon>
        <taxon>Microcoleaceae</taxon>
        <taxon>Planktothrix</taxon>
    </lineage>
</organism>
<evidence type="ECO:0000256" key="9">
    <source>
        <dbReference type="SAM" id="Phobius"/>
    </source>
</evidence>
<dbReference type="PRINTS" id="PR00088">
    <property type="entry name" value="HAEMOXYGNASE"/>
</dbReference>
<evidence type="ECO:0000256" key="2">
    <source>
        <dbReference type="ARBA" id="ARBA00012360"/>
    </source>
</evidence>
<name>A0A7Z9DWH1_9CYAN</name>
<proteinExistence type="inferred from homology"/>
<keyword evidence="7" id="KW-0408">Iron</keyword>
<dbReference type="GO" id="GO:0046872">
    <property type="term" value="F:metal ion binding"/>
    <property type="evidence" value="ECO:0007669"/>
    <property type="project" value="UniProtKB-KW"/>
</dbReference>
<dbReference type="SUPFAM" id="SSF48613">
    <property type="entry name" value="Heme oxygenase-like"/>
    <property type="match status" value="1"/>
</dbReference>
<keyword evidence="11" id="KW-1185">Reference proteome</keyword>
<dbReference type="PANTHER" id="PTHR10720:SF0">
    <property type="entry name" value="HEME OXYGENASE"/>
    <property type="match status" value="1"/>
</dbReference>
<evidence type="ECO:0000256" key="3">
    <source>
        <dbReference type="ARBA" id="ARBA00022531"/>
    </source>
</evidence>
<keyword evidence="9" id="KW-1133">Transmembrane helix</keyword>
<evidence type="ECO:0000256" key="8">
    <source>
        <dbReference type="ARBA" id="ARBA00048328"/>
    </source>
</evidence>
<keyword evidence="9" id="KW-0812">Transmembrane</keyword>
<accession>A0A7Z9DWH1</accession>
<gene>
    <name evidence="10" type="ORF">PL8927_380118</name>
</gene>
<keyword evidence="6 10" id="KW-0560">Oxidoreductase</keyword>
<dbReference type="InterPro" id="IPR002051">
    <property type="entry name" value="Haem_Oase"/>
</dbReference>
<dbReference type="EMBL" id="CZCU02000111">
    <property type="protein sequence ID" value="VXD15227.1"/>
    <property type="molecule type" value="Genomic_DNA"/>
</dbReference>
<dbReference type="CDD" id="cd19165">
    <property type="entry name" value="HemeO"/>
    <property type="match status" value="1"/>
</dbReference>
<comment type="similarity">
    <text evidence="1">Belongs to the heme oxygenase family.</text>
</comment>
<evidence type="ECO:0000256" key="1">
    <source>
        <dbReference type="ARBA" id="ARBA00006134"/>
    </source>
</evidence>
<dbReference type="GO" id="GO:0020037">
    <property type="term" value="F:heme binding"/>
    <property type="evidence" value="ECO:0007669"/>
    <property type="project" value="TreeGrafter"/>
</dbReference>
<feature type="transmembrane region" description="Helical" evidence="9">
    <location>
        <begin position="20"/>
        <end position="37"/>
    </location>
</feature>
<evidence type="ECO:0000313" key="10">
    <source>
        <dbReference type="EMBL" id="VXD15227.1"/>
    </source>
</evidence>
<evidence type="ECO:0000256" key="5">
    <source>
        <dbReference type="ARBA" id="ARBA00022723"/>
    </source>
</evidence>
<keyword evidence="4" id="KW-0349">Heme</keyword>
<dbReference type="InterPro" id="IPR016084">
    <property type="entry name" value="Haem_Oase-like_multi-hlx"/>
</dbReference>
<dbReference type="Proteomes" id="UP000184550">
    <property type="component" value="Unassembled WGS sequence"/>
</dbReference>
<dbReference type="PANTHER" id="PTHR10720">
    <property type="entry name" value="HEME OXYGENASE"/>
    <property type="match status" value="1"/>
</dbReference>
<dbReference type="FunFam" id="1.20.910.10:FF:000001">
    <property type="entry name" value="Heme oxygenase 1"/>
    <property type="match status" value="1"/>
</dbReference>
<dbReference type="Pfam" id="PF01126">
    <property type="entry name" value="Heme_oxygenase"/>
    <property type="match status" value="1"/>
</dbReference>
<protein>
    <recommendedName>
        <fullName evidence="2">heme oxygenase (biliverdin-producing)</fullName>
        <ecNumber evidence="2">1.14.14.18</ecNumber>
    </recommendedName>
</protein>
<comment type="caution">
    <text evidence="10">The sequence shown here is derived from an EMBL/GenBank/DDBJ whole genome shotgun (WGS) entry which is preliminary data.</text>
</comment>
<keyword evidence="3" id="KW-0602">Photosynthesis</keyword>
<sequence>MLGQKPGFWTTRKASQTVNVTILNTIFYQISLILIIRRFFSVLSLARRLLLNLALGLNFSMSVNLATQLREGTKKSHTMAENVGFIKCFLKGTVEKTSYRKLAGNLYFVYTAMEEEMERHRNHPVLSKLYFPELNRKQSLEQDLYYYYGENWKEEVQPSEAGKAYIARIREVSNSQPELLISHLYTRYMGDLSGGQILKGIAQNAMNLPEGKGTQFYEFNDIPDEKAFKVNYRQQMDSVDIDQEMATRIVNEANDAFGMNMKMFNELEGNLIKAIGQMLFNTLTRRRNQGSTEELATAAE</sequence>
<keyword evidence="9" id="KW-0472">Membrane</keyword>
<evidence type="ECO:0000313" key="11">
    <source>
        <dbReference type="Proteomes" id="UP000184550"/>
    </source>
</evidence>
<dbReference type="GO" id="GO:0015979">
    <property type="term" value="P:photosynthesis"/>
    <property type="evidence" value="ECO:0007669"/>
    <property type="project" value="UniProtKB-KW"/>
</dbReference>
<dbReference type="GO" id="GO:0004392">
    <property type="term" value="F:heme oxygenase (decyclizing) activity"/>
    <property type="evidence" value="ECO:0007669"/>
    <property type="project" value="UniProtKB-EC"/>
</dbReference>
<dbReference type="EC" id="1.14.14.18" evidence="2"/>
<evidence type="ECO:0000256" key="4">
    <source>
        <dbReference type="ARBA" id="ARBA00022617"/>
    </source>
</evidence>
<dbReference type="InterPro" id="IPR016053">
    <property type="entry name" value="Haem_Oase-like"/>
</dbReference>
<dbReference type="GO" id="GO:0006788">
    <property type="term" value="P:heme oxidation"/>
    <property type="evidence" value="ECO:0007669"/>
    <property type="project" value="InterPro"/>
</dbReference>
<evidence type="ECO:0000256" key="6">
    <source>
        <dbReference type="ARBA" id="ARBA00023002"/>
    </source>
</evidence>
<evidence type="ECO:0000256" key="7">
    <source>
        <dbReference type="ARBA" id="ARBA00023004"/>
    </source>
</evidence>
<dbReference type="Gene3D" id="1.20.910.10">
    <property type="entry name" value="Heme oxygenase-like"/>
    <property type="match status" value="1"/>
</dbReference>
<dbReference type="GO" id="GO:0042167">
    <property type="term" value="P:heme catabolic process"/>
    <property type="evidence" value="ECO:0007669"/>
    <property type="project" value="TreeGrafter"/>
</dbReference>
<dbReference type="AlphaFoldDB" id="A0A7Z9DWH1"/>
<comment type="catalytic activity">
    <reaction evidence="8">
        <text>heme b + 3 reduced [NADPH--hemoprotein reductase] + 3 O2 = biliverdin IXalpha + CO + Fe(2+) + 3 oxidized [NADPH--hemoprotein reductase] + 3 H2O + H(+)</text>
        <dbReference type="Rhea" id="RHEA:21764"/>
        <dbReference type="Rhea" id="RHEA-COMP:11964"/>
        <dbReference type="Rhea" id="RHEA-COMP:11965"/>
        <dbReference type="ChEBI" id="CHEBI:15377"/>
        <dbReference type="ChEBI" id="CHEBI:15378"/>
        <dbReference type="ChEBI" id="CHEBI:15379"/>
        <dbReference type="ChEBI" id="CHEBI:17245"/>
        <dbReference type="ChEBI" id="CHEBI:29033"/>
        <dbReference type="ChEBI" id="CHEBI:57618"/>
        <dbReference type="ChEBI" id="CHEBI:57991"/>
        <dbReference type="ChEBI" id="CHEBI:58210"/>
        <dbReference type="ChEBI" id="CHEBI:60344"/>
        <dbReference type="EC" id="1.14.14.18"/>
    </reaction>
</comment>
<dbReference type="GO" id="GO:0006979">
    <property type="term" value="P:response to oxidative stress"/>
    <property type="evidence" value="ECO:0007669"/>
    <property type="project" value="TreeGrafter"/>
</dbReference>
<keyword evidence="5" id="KW-0479">Metal-binding</keyword>